<feature type="compositionally biased region" description="Polar residues" evidence="8">
    <location>
        <begin position="302"/>
        <end position="314"/>
    </location>
</feature>
<reference evidence="11" key="1">
    <citation type="submission" date="2023-03" db="UniProtKB">
        <authorList>
            <consortium name="WormBaseParasite"/>
        </authorList>
    </citation>
    <scope>IDENTIFICATION</scope>
</reference>
<feature type="region of interest" description="Disordered" evidence="8">
    <location>
        <begin position="302"/>
        <end position="344"/>
    </location>
</feature>
<sequence length="505" mass="56787">MECPCDLSAPFETRSTEKQQGWMQGAAVAGGVAQEWASNAVPIATFEFILMAPTSAAIPIHEEPVTFLNQHEPYEVKCRKSETFGNTQHLFRTVVTLCFESRKNRFQAKELVAAWKARNSGKRFVEFDIAMSSNITDVKYGMFSAEFIWDGAEPHTSVFLKFFVASTDFTVSFGEKGQPFRLVFQTFPYGSKKVLQQSSSQIQIFKLRGAIRKRQTEREKAAKLGNQEQFQPSYDYTILLGTPFDYEVEDEPRYEPSVLSSESNIASTSSSSISVIQASSIANLSISFPENSTSLSGYVPTLPSSTSAHQNRQVSISPTFSSSSSVSRTRKRTRSTNRVDESYSSRETSVEVDMKQRLRASCSPSEMAEWLRVHRFNNYLHIFTGFDGEDLLRLNVDELKSLMGNDADAIRLFNATRKKPLEPQCVVYVAKQDEDVYSRVALHDCTVDELRSHLKHLSDRTIDTLCVRGPKAIRVVLTDEVVCSWNAESIFRLSISDGSCLLIPE</sequence>
<name>A0A9J2PGE9_ASCLU</name>
<evidence type="ECO:0000256" key="7">
    <source>
        <dbReference type="PROSITE-ProRule" id="PRU01313"/>
    </source>
</evidence>
<dbReference type="InterPro" id="IPR007604">
    <property type="entry name" value="CP2"/>
</dbReference>
<comment type="similarity">
    <text evidence="2">Belongs to the grh/CP2 family. CP2 subfamily.</text>
</comment>
<dbReference type="Pfam" id="PF04516">
    <property type="entry name" value="CP2"/>
    <property type="match status" value="1"/>
</dbReference>
<evidence type="ECO:0000313" key="10">
    <source>
        <dbReference type="Proteomes" id="UP000036681"/>
    </source>
</evidence>
<feature type="compositionally biased region" description="Low complexity" evidence="8">
    <location>
        <begin position="315"/>
        <end position="327"/>
    </location>
</feature>
<dbReference type="WBParaSite" id="ALUE_0000897701-mRNA-1">
    <property type="protein sequence ID" value="ALUE_0000897701-mRNA-1"/>
    <property type="gene ID" value="ALUE_0000897701"/>
</dbReference>
<keyword evidence="4 7" id="KW-0238">DNA-binding</keyword>
<feature type="domain" description="Grh/CP2 DB" evidence="9">
    <location>
        <begin position="42"/>
        <end position="276"/>
    </location>
</feature>
<keyword evidence="3" id="KW-0805">Transcription regulation</keyword>
<organism evidence="10 11">
    <name type="scientific">Ascaris lumbricoides</name>
    <name type="common">Giant roundworm</name>
    <dbReference type="NCBI Taxonomy" id="6252"/>
    <lineage>
        <taxon>Eukaryota</taxon>
        <taxon>Metazoa</taxon>
        <taxon>Ecdysozoa</taxon>
        <taxon>Nematoda</taxon>
        <taxon>Chromadorea</taxon>
        <taxon>Rhabditida</taxon>
        <taxon>Spirurina</taxon>
        <taxon>Ascaridomorpha</taxon>
        <taxon>Ascaridoidea</taxon>
        <taxon>Ascarididae</taxon>
        <taxon>Ascaris</taxon>
    </lineage>
</organism>
<dbReference type="PROSITE" id="PS51968">
    <property type="entry name" value="GRH_CP2_DB"/>
    <property type="match status" value="1"/>
</dbReference>
<dbReference type="SUPFAM" id="SSF47769">
    <property type="entry name" value="SAM/Pointed domain"/>
    <property type="match status" value="1"/>
</dbReference>
<dbReference type="InterPro" id="IPR013761">
    <property type="entry name" value="SAM/pointed_sf"/>
</dbReference>
<dbReference type="Proteomes" id="UP000036681">
    <property type="component" value="Unplaced"/>
</dbReference>
<dbReference type="Pfam" id="PF18016">
    <property type="entry name" value="SAM_3"/>
    <property type="match status" value="1"/>
</dbReference>
<dbReference type="InterPro" id="IPR041418">
    <property type="entry name" value="SAM_3"/>
</dbReference>
<dbReference type="GO" id="GO:0000978">
    <property type="term" value="F:RNA polymerase II cis-regulatory region sequence-specific DNA binding"/>
    <property type="evidence" value="ECO:0007669"/>
    <property type="project" value="TreeGrafter"/>
</dbReference>
<evidence type="ECO:0000256" key="1">
    <source>
        <dbReference type="ARBA" id="ARBA00004123"/>
    </source>
</evidence>
<dbReference type="PANTHER" id="PTHR11037">
    <property type="entry name" value="TRANSCRIPTION FACTOR CP2"/>
    <property type="match status" value="1"/>
</dbReference>
<evidence type="ECO:0000256" key="4">
    <source>
        <dbReference type="ARBA" id="ARBA00023125"/>
    </source>
</evidence>
<evidence type="ECO:0000256" key="5">
    <source>
        <dbReference type="ARBA" id="ARBA00023163"/>
    </source>
</evidence>
<protein>
    <submittedName>
        <fullName evidence="11">Grh/CP2 DB domain-containing protein</fullName>
    </submittedName>
</protein>
<dbReference type="AlphaFoldDB" id="A0A9J2PGE9"/>
<dbReference type="Gene3D" id="1.10.150.50">
    <property type="entry name" value="Transcription Factor, Ets-1"/>
    <property type="match status" value="1"/>
</dbReference>
<evidence type="ECO:0000259" key="9">
    <source>
        <dbReference type="PROSITE" id="PS51968"/>
    </source>
</evidence>
<dbReference type="InterPro" id="IPR057520">
    <property type="entry name" value="GRHL1/CP2_C"/>
</dbReference>
<dbReference type="GO" id="GO:0005634">
    <property type="term" value="C:nucleus"/>
    <property type="evidence" value="ECO:0007669"/>
    <property type="project" value="UniProtKB-SubCell"/>
</dbReference>
<evidence type="ECO:0000256" key="3">
    <source>
        <dbReference type="ARBA" id="ARBA00023015"/>
    </source>
</evidence>
<comment type="subcellular location">
    <subcellularLocation>
        <location evidence="1 7">Nucleus</location>
    </subcellularLocation>
</comment>
<evidence type="ECO:0000313" key="11">
    <source>
        <dbReference type="WBParaSite" id="ALUE_0000897701-mRNA-1"/>
    </source>
</evidence>
<dbReference type="Pfam" id="PF25416">
    <property type="entry name" value="GRHL1_C"/>
    <property type="match status" value="1"/>
</dbReference>
<accession>A0A9J2PGE9</accession>
<keyword evidence="5" id="KW-0804">Transcription</keyword>
<evidence type="ECO:0000256" key="6">
    <source>
        <dbReference type="ARBA" id="ARBA00023242"/>
    </source>
</evidence>
<evidence type="ECO:0000256" key="2">
    <source>
        <dbReference type="ARBA" id="ARBA00010852"/>
    </source>
</evidence>
<keyword evidence="6 7" id="KW-0539">Nucleus</keyword>
<proteinExistence type="inferred from homology"/>
<evidence type="ECO:0000256" key="8">
    <source>
        <dbReference type="SAM" id="MobiDB-lite"/>
    </source>
</evidence>
<dbReference type="PANTHER" id="PTHR11037:SF21">
    <property type="entry name" value="GEMINI, ISOFORM C"/>
    <property type="match status" value="1"/>
</dbReference>
<keyword evidence="10" id="KW-1185">Reference proteome</keyword>
<dbReference type="GO" id="GO:0001228">
    <property type="term" value="F:DNA-binding transcription activator activity, RNA polymerase II-specific"/>
    <property type="evidence" value="ECO:0007669"/>
    <property type="project" value="TreeGrafter"/>
</dbReference>
<dbReference type="InterPro" id="IPR040167">
    <property type="entry name" value="TF_CP2-like"/>
</dbReference>